<evidence type="ECO:0000313" key="1">
    <source>
        <dbReference type="EMBL" id="TNN75441.1"/>
    </source>
</evidence>
<comment type="caution">
    <text evidence="1">The sequence shown here is derived from an EMBL/GenBank/DDBJ whole genome shotgun (WGS) entry which is preliminary data.</text>
</comment>
<accession>A0A4Z2ICI0</accession>
<protein>
    <submittedName>
        <fullName evidence="1">Uncharacterized protein</fullName>
    </submittedName>
</protein>
<dbReference type="Proteomes" id="UP000314294">
    <property type="component" value="Unassembled WGS sequence"/>
</dbReference>
<reference evidence="1 2" key="1">
    <citation type="submission" date="2019-03" db="EMBL/GenBank/DDBJ databases">
        <title>First draft genome of Liparis tanakae, snailfish: a comprehensive survey of snailfish specific genes.</title>
        <authorList>
            <person name="Kim W."/>
            <person name="Song I."/>
            <person name="Jeong J.-H."/>
            <person name="Kim D."/>
            <person name="Kim S."/>
            <person name="Ryu S."/>
            <person name="Song J.Y."/>
            <person name="Lee S.K."/>
        </authorList>
    </citation>
    <scope>NUCLEOTIDE SEQUENCE [LARGE SCALE GENOMIC DNA]</scope>
    <source>
        <tissue evidence="1">Muscle</tissue>
    </source>
</reference>
<organism evidence="1 2">
    <name type="scientific">Liparis tanakae</name>
    <name type="common">Tanaka's snailfish</name>
    <dbReference type="NCBI Taxonomy" id="230148"/>
    <lineage>
        <taxon>Eukaryota</taxon>
        <taxon>Metazoa</taxon>
        <taxon>Chordata</taxon>
        <taxon>Craniata</taxon>
        <taxon>Vertebrata</taxon>
        <taxon>Euteleostomi</taxon>
        <taxon>Actinopterygii</taxon>
        <taxon>Neopterygii</taxon>
        <taxon>Teleostei</taxon>
        <taxon>Neoteleostei</taxon>
        <taxon>Acanthomorphata</taxon>
        <taxon>Eupercaria</taxon>
        <taxon>Perciformes</taxon>
        <taxon>Cottioidei</taxon>
        <taxon>Cottales</taxon>
        <taxon>Liparidae</taxon>
        <taxon>Liparis</taxon>
    </lineage>
</organism>
<dbReference type="EMBL" id="SRLO01000103">
    <property type="protein sequence ID" value="TNN75441.1"/>
    <property type="molecule type" value="Genomic_DNA"/>
</dbReference>
<evidence type="ECO:0000313" key="2">
    <source>
        <dbReference type="Proteomes" id="UP000314294"/>
    </source>
</evidence>
<gene>
    <name evidence="1" type="ORF">EYF80_014253</name>
</gene>
<name>A0A4Z2ICI0_9TELE</name>
<proteinExistence type="predicted"/>
<keyword evidence="2" id="KW-1185">Reference proteome</keyword>
<dbReference type="AlphaFoldDB" id="A0A4Z2ICI0"/>
<sequence>MSMALLFSMSLRPRTLSGVMESTVNSTCSVVRSEKCFSSILRAASLILQNNHTMITLAPGGPLAAAAAGGPHMLVFLMMRPWSIFWPMPCTTNTMCVVSGGVSSWAASST</sequence>